<dbReference type="InterPro" id="IPR027417">
    <property type="entry name" value="P-loop_NTPase"/>
</dbReference>
<feature type="compositionally biased region" description="Acidic residues" evidence="2">
    <location>
        <begin position="156"/>
        <end position="176"/>
    </location>
</feature>
<gene>
    <name evidence="3" type="ORF">MKK02DRAFT_42576</name>
</gene>
<comment type="caution">
    <text evidence="3">The sequence shown here is derived from an EMBL/GenBank/DDBJ whole genome shotgun (WGS) entry which is preliminary data.</text>
</comment>
<dbReference type="InterPro" id="IPR005225">
    <property type="entry name" value="Small_GTP-bd"/>
</dbReference>
<evidence type="ECO:0000256" key="2">
    <source>
        <dbReference type="SAM" id="MobiDB-lite"/>
    </source>
</evidence>
<dbReference type="CDD" id="cd01860">
    <property type="entry name" value="Rab5_related"/>
    <property type="match status" value="1"/>
</dbReference>
<dbReference type="PROSITE" id="PS51421">
    <property type="entry name" value="RAS"/>
    <property type="match status" value="1"/>
</dbReference>
<dbReference type="GeneID" id="77731262"/>
<sequence>MASSDDSSLKAVQVKLVLLGEAAVGKSSLVLRFVQNDFNENTSPTIGAAFLTQKCRLENRVVKFEIWDTAGQERVRLDRYPDPFHSLAPMYYRNAQAAVVVYDITKASSLEKAKAWVKELQRQASPNIVIALVGNKLDLVNDDAASSAVPAPPVDAADDEDEVKSTDGEDDEDTADEAGSSKPRPAAAASTSDSLRQVYTAEAEAYAKESNLLFYEASAKTGQNVGDLFTEIAKTIPIDTIAPKPVPAGRRSGAANAAQTDGNVNLGEGSQAKKGGCC</sequence>
<dbReference type="Gene3D" id="3.40.50.300">
    <property type="entry name" value="P-loop containing nucleotide triphosphate hydrolases"/>
    <property type="match status" value="1"/>
</dbReference>
<name>A0AA38LWT0_9TREE</name>
<evidence type="ECO:0000313" key="3">
    <source>
        <dbReference type="EMBL" id="KAI9638188.1"/>
    </source>
</evidence>
<dbReference type="AlphaFoldDB" id="A0AA38LWT0"/>
<accession>A0AA38LWT0</accession>
<dbReference type="InterPro" id="IPR001806">
    <property type="entry name" value="Small_GTPase"/>
</dbReference>
<dbReference type="RefSeq" id="XP_052947965.1">
    <property type="nucleotide sequence ID" value="XM_053092057.1"/>
</dbReference>
<dbReference type="Pfam" id="PF00071">
    <property type="entry name" value="Ras"/>
    <property type="match status" value="1"/>
</dbReference>
<dbReference type="EMBL" id="JAKWFO010000003">
    <property type="protein sequence ID" value="KAI9638188.1"/>
    <property type="molecule type" value="Genomic_DNA"/>
</dbReference>
<dbReference type="GO" id="GO:0003924">
    <property type="term" value="F:GTPase activity"/>
    <property type="evidence" value="ECO:0007669"/>
    <property type="project" value="InterPro"/>
</dbReference>
<feature type="region of interest" description="Disordered" evidence="2">
    <location>
        <begin position="243"/>
        <end position="278"/>
    </location>
</feature>
<keyword evidence="1" id="KW-0547">Nucleotide-binding</keyword>
<dbReference type="NCBIfam" id="TIGR00231">
    <property type="entry name" value="small_GTP"/>
    <property type="match status" value="1"/>
</dbReference>
<dbReference type="FunFam" id="3.40.50.300:FF:000808">
    <property type="entry name" value="Small GTP-binding protein, putative"/>
    <property type="match status" value="1"/>
</dbReference>
<organism evidence="3 4">
    <name type="scientific">Dioszegia hungarica</name>
    <dbReference type="NCBI Taxonomy" id="4972"/>
    <lineage>
        <taxon>Eukaryota</taxon>
        <taxon>Fungi</taxon>
        <taxon>Dikarya</taxon>
        <taxon>Basidiomycota</taxon>
        <taxon>Agaricomycotina</taxon>
        <taxon>Tremellomycetes</taxon>
        <taxon>Tremellales</taxon>
        <taxon>Bulleribasidiaceae</taxon>
        <taxon>Dioszegia</taxon>
    </lineage>
</organism>
<protein>
    <submittedName>
        <fullName evidence="3">Ras family-domain-containing protein</fullName>
    </submittedName>
</protein>
<feature type="region of interest" description="Disordered" evidence="2">
    <location>
        <begin position="144"/>
        <end position="194"/>
    </location>
</feature>
<dbReference type="GO" id="GO:0005525">
    <property type="term" value="F:GTP binding"/>
    <property type="evidence" value="ECO:0007669"/>
    <property type="project" value="InterPro"/>
</dbReference>
<dbReference type="PROSITE" id="PS51419">
    <property type="entry name" value="RAB"/>
    <property type="match status" value="1"/>
</dbReference>
<dbReference type="SMART" id="SM00173">
    <property type="entry name" value="RAS"/>
    <property type="match status" value="1"/>
</dbReference>
<dbReference type="SUPFAM" id="SSF52540">
    <property type="entry name" value="P-loop containing nucleoside triphosphate hydrolases"/>
    <property type="match status" value="1"/>
</dbReference>
<dbReference type="PANTHER" id="PTHR47978">
    <property type="match status" value="1"/>
</dbReference>
<dbReference type="SMART" id="SM00175">
    <property type="entry name" value="RAB"/>
    <property type="match status" value="1"/>
</dbReference>
<dbReference type="PROSITE" id="PS51420">
    <property type="entry name" value="RHO"/>
    <property type="match status" value="1"/>
</dbReference>
<proteinExistence type="predicted"/>
<evidence type="ECO:0000313" key="4">
    <source>
        <dbReference type="Proteomes" id="UP001164286"/>
    </source>
</evidence>
<evidence type="ECO:0000256" key="1">
    <source>
        <dbReference type="ARBA" id="ARBA00022741"/>
    </source>
</evidence>
<reference evidence="3" key="1">
    <citation type="journal article" date="2022" name="G3 (Bethesda)">
        <title>High quality genome of the basidiomycete yeast Dioszegia hungarica PDD-24b-2 isolated from cloud water.</title>
        <authorList>
            <person name="Jarrige D."/>
            <person name="Haridas S."/>
            <person name="Bleykasten-Grosshans C."/>
            <person name="Joly M."/>
            <person name="Nadalig T."/>
            <person name="Sancelme M."/>
            <person name="Vuilleumier S."/>
            <person name="Grigoriev I.V."/>
            <person name="Amato P."/>
            <person name="Bringel F."/>
        </authorList>
    </citation>
    <scope>NUCLEOTIDE SEQUENCE</scope>
    <source>
        <strain evidence="3">PDD-24b-2</strain>
    </source>
</reference>
<dbReference type="SMART" id="SM00174">
    <property type="entry name" value="RHO"/>
    <property type="match status" value="1"/>
</dbReference>
<dbReference type="PRINTS" id="PR00449">
    <property type="entry name" value="RASTRNSFRMNG"/>
</dbReference>
<dbReference type="Proteomes" id="UP001164286">
    <property type="component" value="Unassembled WGS sequence"/>
</dbReference>
<keyword evidence="4" id="KW-1185">Reference proteome</keyword>